<evidence type="ECO:0000256" key="9">
    <source>
        <dbReference type="ARBA" id="ARBA00023268"/>
    </source>
</evidence>
<evidence type="ECO:0000256" key="6">
    <source>
        <dbReference type="ARBA" id="ARBA00023002"/>
    </source>
</evidence>
<gene>
    <name evidence="11" type="ORF">ONB1V03_LOCUS20385</name>
</gene>
<evidence type="ECO:0000256" key="1">
    <source>
        <dbReference type="ARBA" id="ARBA00022450"/>
    </source>
</evidence>
<dbReference type="GO" id="GO:0016491">
    <property type="term" value="F:oxidoreductase activity"/>
    <property type="evidence" value="ECO:0007669"/>
    <property type="project" value="UniProtKB-KW"/>
</dbReference>
<keyword evidence="3" id="KW-0597">Phosphoprotein</keyword>
<dbReference type="Gene3D" id="1.10.1200.10">
    <property type="entry name" value="ACP-like"/>
    <property type="match status" value="1"/>
</dbReference>
<dbReference type="CDD" id="cd08954">
    <property type="entry name" value="KR_1_FAS_SDR_x"/>
    <property type="match status" value="1"/>
</dbReference>
<dbReference type="InterPro" id="IPR013968">
    <property type="entry name" value="PKS_KR"/>
</dbReference>
<proteinExistence type="predicted"/>
<dbReference type="EMBL" id="CAJPVJ010034645">
    <property type="protein sequence ID" value="CAG2180964.1"/>
    <property type="molecule type" value="Genomic_DNA"/>
</dbReference>
<reference evidence="11" key="1">
    <citation type="submission" date="2020-11" db="EMBL/GenBank/DDBJ databases">
        <authorList>
            <person name="Tran Van P."/>
        </authorList>
    </citation>
    <scope>NUCLEOTIDE SEQUENCE</scope>
</reference>
<accession>A0A7R9MRB8</accession>
<dbReference type="SUPFAM" id="SSF51735">
    <property type="entry name" value="NAD(P)-binding Rossmann-fold domains"/>
    <property type="match status" value="1"/>
</dbReference>
<dbReference type="OrthoDB" id="6142309at2759"/>
<evidence type="ECO:0000256" key="3">
    <source>
        <dbReference type="ARBA" id="ARBA00022553"/>
    </source>
</evidence>
<dbReference type="PANTHER" id="PTHR43775:SF7">
    <property type="entry name" value="FATTY ACID SYNTHASE"/>
    <property type="match status" value="1"/>
</dbReference>
<evidence type="ECO:0000256" key="4">
    <source>
        <dbReference type="ARBA" id="ARBA00022832"/>
    </source>
</evidence>
<dbReference type="PANTHER" id="PTHR43775">
    <property type="entry name" value="FATTY ACID SYNTHASE"/>
    <property type="match status" value="1"/>
</dbReference>
<dbReference type="SMART" id="SM00822">
    <property type="entry name" value="PKS_KR"/>
    <property type="match status" value="1"/>
</dbReference>
<feature type="domain" description="Carrier" evidence="10">
    <location>
        <begin position="184"/>
        <end position="253"/>
    </location>
</feature>
<keyword evidence="2" id="KW-0444">Lipid biosynthesis</keyword>
<dbReference type="GO" id="GO:0004312">
    <property type="term" value="F:fatty acid synthase activity"/>
    <property type="evidence" value="ECO:0007669"/>
    <property type="project" value="TreeGrafter"/>
</dbReference>
<dbReference type="Gene3D" id="3.40.50.720">
    <property type="entry name" value="NAD(P)-binding Rossmann-like Domain"/>
    <property type="match status" value="1"/>
</dbReference>
<evidence type="ECO:0000256" key="7">
    <source>
        <dbReference type="ARBA" id="ARBA00023098"/>
    </source>
</evidence>
<keyword evidence="1" id="KW-0596">Phosphopantetheine</keyword>
<protein>
    <recommendedName>
        <fullName evidence="10">Carrier domain-containing protein</fullName>
    </recommendedName>
</protein>
<dbReference type="InterPro" id="IPR036291">
    <property type="entry name" value="NAD(P)-bd_dom_sf"/>
</dbReference>
<dbReference type="SUPFAM" id="SSF47336">
    <property type="entry name" value="ACP-like"/>
    <property type="match status" value="1"/>
</dbReference>
<evidence type="ECO:0000259" key="10">
    <source>
        <dbReference type="PROSITE" id="PS50075"/>
    </source>
</evidence>
<keyword evidence="7" id="KW-0443">Lipid metabolism</keyword>
<dbReference type="EMBL" id="OC949470">
    <property type="protein sequence ID" value="CAD7663827.1"/>
    <property type="molecule type" value="Genomic_DNA"/>
</dbReference>
<name>A0A7R9MRB8_9ACAR</name>
<evidence type="ECO:0000256" key="5">
    <source>
        <dbReference type="ARBA" id="ARBA00022857"/>
    </source>
</evidence>
<evidence type="ECO:0000313" key="11">
    <source>
        <dbReference type="EMBL" id="CAD7663827.1"/>
    </source>
</evidence>
<dbReference type="InterPro" id="IPR036736">
    <property type="entry name" value="ACP-like_sf"/>
</dbReference>
<dbReference type="SMART" id="SM00823">
    <property type="entry name" value="PKS_PP"/>
    <property type="match status" value="1"/>
</dbReference>
<dbReference type="InterPro" id="IPR050091">
    <property type="entry name" value="PKS_NRPS_Biosynth_Enz"/>
</dbReference>
<keyword evidence="9" id="KW-0511">Multifunctional enzyme</keyword>
<keyword evidence="4" id="KW-0276">Fatty acid metabolism</keyword>
<dbReference type="Pfam" id="PF00550">
    <property type="entry name" value="PP-binding"/>
    <property type="match status" value="1"/>
</dbReference>
<dbReference type="InterPro" id="IPR020806">
    <property type="entry name" value="PKS_PP-bd"/>
</dbReference>
<dbReference type="PROSITE" id="PS50075">
    <property type="entry name" value="CARRIER"/>
    <property type="match status" value="1"/>
</dbReference>
<keyword evidence="12" id="KW-1185">Reference proteome</keyword>
<dbReference type="InterPro" id="IPR009081">
    <property type="entry name" value="PP-bd_ACP"/>
</dbReference>
<dbReference type="AlphaFoldDB" id="A0A7R9MRB8"/>
<evidence type="ECO:0000256" key="8">
    <source>
        <dbReference type="ARBA" id="ARBA00023160"/>
    </source>
</evidence>
<dbReference type="InterPro" id="IPR057326">
    <property type="entry name" value="KR_dom"/>
</dbReference>
<keyword evidence="5" id="KW-0521">NADP</keyword>
<dbReference type="GO" id="GO:0031177">
    <property type="term" value="F:phosphopantetheine binding"/>
    <property type="evidence" value="ECO:0007669"/>
    <property type="project" value="InterPro"/>
</dbReference>
<keyword evidence="6" id="KW-0560">Oxidoreductase</keyword>
<evidence type="ECO:0000313" key="12">
    <source>
        <dbReference type="Proteomes" id="UP000728032"/>
    </source>
</evidence>
<evidence type="ECO:0000256" key="2">
    <source>
        <dbReference type="ARBA" id="ARBA00022516"/>
    </source>
</evidence>
<dbReference type="GO" id="GO:0006633">
    <property type="term" value="P:fatty acid biosynthetic process"/>
    <property type="evidence" value="ECO:0007669"/>
    <property type="project" value="UniProtKB-KW"/>
</dbReference>
<keyword evidence="8" id="KW-0275">Fatty acid biosynthesis</keyword>
<sequence length="253" mass="27750">MGTTVKISTKDVSDLTQTQELLRLALSCGKGGVSGVFNVAMVLSDALFDNQTAEQFRKVLAPKAQATRNLDVVCRELCPQMDYFVCFSSISCGRGNSGQSNYGFANSVMERVCERRRAQGLHGLAIQWGAIGDVGVVAETMGGNETVIGGTLPQRMNSCLATLDHCLQEHHSVMSSVVRADHKIDATNKKGNLMKTIAHILGLKDHTSLDRNTTLGELGMDSLMSVEVKQTLERDYDCILNMEDIRRLTHIWQ</sequence>
<dbReference type="Proteomes" id="UP000728032">
    <property type="component" value="Unassembled WGS sequence"/>
</dbReference>
<organism evidence="11">
    <name type="scientific">Oppiella nova</name>
    <dbReference type="NCBI Taxonomy" id="334625"/>
    <lineage>
        <taxon>Eukaryota</taxon>
        <taxon>Metazoa</taxon>
        <taxon>Ecdysozoa</taxon>
        <taxon>Arthropoda</taxon>
        <taxon>Chelicerata</taxon>
        <taxon>Arachnida</taxon>
        <taxon>Acari</taxon>
        <taxon>Acariformes</taxon>
        <taxon>Sarcoptiformes</taxon>
        <taxon>Oribatida</taxon>
        <taxon>Brachypylina</taxon>
        <taxon>Oppioidea</taxon>
        <taxon>Oppiidae</taxon>
        <taxon>Oppiella</taxon>
    </lineage>
</organism>
<dbReference type="Pfam" id="PF08659">
    <property type="entry name" value="KR"/>
    <property type="match status" value="1"/>
</dbReference>